<proteinExistence type="predicted"/>
<dbReference type="AlphaFoldDB" id="A0AAV7RBK9"/>
<dbReference type="EMBL" id="JANPWB010000009">
    <property type="protein sequence ID" value="KAJ1148855.1"/>
    <property type="molecule type" value="Genomic_DNA"/>
</dbReference>
<gene>
    <name evidence="1" type="ORF">NDU88_001679</name>
</gene>
<evidence type="ECO:0000313" key="1">
    <source>
        <dbReference type="EMBL" id="KAJ1148855.1"/>
    </source>
</evidence>
<protein>
    <submittedName>
        <fullName evidence="1">Uncharacterized protein</fullName>
    </submittedName>
</protein>
<name>A0AAV7RBK9_PLEWA</name>
<feature type="non-terminal residue" evidence="1">
    <location>
        <position position="1"/>
    </location>
</feature>
<organism evidence="1 2">
    <name type="scientific">Pleurodeles waltl</name>
    <name type="common">Iberian ribbed newt</name>
    <dbReference type="NCBI Taxonomy" id="8319"/>
    <lineage>
        <taxon>Eukaryota</taxon>
        <taxon>Metazoa</taxon>
        <taxon>Chordata</taxon>
        <taxon>Craniata</taxon>
        <taxon>Vertebrata</taxon>
        <taxon>Euteleostomi</taxon>
        <taxon>Amphibia</taxon>
        <taxon>Batrachia</taxon>
        <taxon>Caudata</taxon>
        <taxon>Salamandroidea</taxon>
        <taxon>Salamandridae</taxon>
        <taxon>Pleurodelinae</taxon>
        <taxon>Pleurodeles</taxon>
    </lineage>
</organism>
<evidence type="ECO:0000313" key="2">
    <source>
        <dbReference type="Proteomes" id="UP001066276"/>
    </source>
</evidence>
<accession>A0AAV7RBK9</accession>
<comment type="caution">
    <text evidence="1">The sequence shown here is derived from an EMBL/GenBank/DDBJ whole genome shotgun (WGS) entry which is preliminary data.</text>
</comment>
<reference evidence="1" key="1">
    <citation type="journal article" date="2022" name="bioRxiv">
        <title>Sequencing and chromosome-scale assembly of the giantPleurodeles waltlgenome.</title>
        <authorList>
            <person name="Brown T."/>
            <person name="Elewa A."/>
            <person name="Iarovenko S."/>
            <person name="Subramanian E."/>
            <person name="Araus A.J."/>
            <person name="Petzold A."/>
            <person name="Susuki M."/>
            <person name="Suzuki K.-i.T."/>
            <person name="Hayashi T."/>
            <person name="Toyoda A."/>
            <person name="Oliveira C."/>
            <person name="Osipova E."/>
            <person name="Leigh N.D."/>
            <person name="Simon A."/>
            <person name="Yun M.H."/>
        </authorList>
    </citation>
    <scope>NUCLEOTIDE SEQUENCE</scope>
    <source>
        <strain evidence="1">20211129_DDA</strain>
        <tissue evidence="1">Liver</tissue>
    </source>
</reference>
<sequence length="104" mass="11234">SRALAHLGAQSRAAVEPHALRSCFSRGQRSPSFFSGYLGPPRADFHHSGVVSLLVTSPCHKVHSPQASWPRRVPDHREPVPLTPCASLSSGFPLFLLGSVLSLR</sequence>
<keyword evidence="2" id="KW-1185">Reference proteome</keyword>
<dbReference type="Proteomes" id="UP001066276">
    <property type="component" value="Chromosome 5"/>
</dbReference>